<dbReference type="AlphaFoldDB" id="G3AWK2"/>
<dbReference type="OrthoDB" id="10006946at2759"/>
<gene>
    <name evidence="12" type="ORF">CANTEDRAFT_100903</name>
</gene>
<keyword evidence="8" id="KW-0406">Ion transport</keyword>
<dbReference type="SFLD" id="SFLDF00463">
    <property type="entry name" value="AIM14"/>
    <property type="match status" value="1"/>
</dbReference>
<organism evidence="13">
    <name type="scientific">Candida tenuis (strain ATCC 10573 / BCRC 21748 / CBS 615 / JCM 9827 / NBRC 10315 / NRRL Y-1498 / VKM Y-70)</name>
    <name type="common">Yeast</name>
    <name type="synonym">Yamadazyma tenuis</name>
    <dbReference type="NCBI Taxonomy" id="590646"/>
    <lineage>
        <taxon>Eukaryota</taxon>
        <taxon>Fungi</taxon>
        <taxon>Dikarya</taxon>
        <taxon>Ascomycota</taxon>
        <taxon>Saccharomycotina</taxon>
        <taxon>Pichiomycetes</taxon>
        <taxon>Debaryomycetaceae</taxon>
        <taxon>Yamadazyma</taxon>
    </lineage>
</organism>
<evidence type="ECO:0000256" key="4">
    <source>
        <dbReference type="ARBA" id="ARBA00022827"/>
    </source>
</evidence>
<dbReference type="SUPFAM" id="SSF52343">
    <property type="entry name" value="Ferredoxin reductase-like, C-terminal NADP-linked domain"/>
    <property type="match status" value="1"/>
</dbReference>
<dbReference type="GeneID" id="18245418"/>
<evidence type="ECO:0000256" key="10">
    <source>
        <dbReference type="SAM" id="Phobius"/>
    </source>
</evidence>
<keyword evidence="7" id="KW-0560">Oxidoreductase</keyword>
<sequence length="683" mass="78994">MEYLANSYFHYPASKSRDYVHLRQDTTNKYGNLTWVVLVTFLIGVTGVNTLVKRGFYIHSHVRILRWLYTKFSNRGGAAEMFRRVIFSFHYHLSTIVQLTFWLIILSSLSLSELYDGDLIFLTKRLGKIATNSLPTILFLTLRPSPLPNTLYLALIPVHKWLSRFIILQSVVHTIIYLGYFNTQNSWNKAWKVENLYGWLALFGFLIILVTSLSKFRNYFYKVFYFFHYLCTWVIVIALQYHVRPVKCTPFTIANLVIMVFQIVNRVLMTRRSQMGDLRITDVSPNLIYIEFPNKLITKPSLTPASHIRLAKYSDNAWRRIYQNLIPNYHPYTLVSLPNDFTQKLIIKKGKFKFTDQKYLITGGYDANLLFIHNNTDKFQISKLKVDTKRVLIVVGGSAISFALPILRVMNYHGVPVKIVWVVRDYRDIAVLKYFDGYVHGDDFEIFVTGSETVEEPNGTRSYGTCNTSLGAPRIIDPRRDETESLLDHTVTSRWEDENVDISMIEESEEEVQDDDCCKDSQKGSTIEGSDIFEDFNDVEVIEDDIMSDLSRTHSTRTTTSSGTNEHFIPRTRSINDINRGHLDRYRETIERLNISNKIYKGRPKLNYRYYNWCLHEGFTQCSGPVSLGGGMVCCRDLPRNNVSDADASKVWVLSAGPIGLVTNVKIWAKENGLKFHEEAFYT</sequence>
<comment type="subcellular location">
    <subcellularLocation>
        <location evidence="1">Membrane</location>
        <topology evidence="1">Multi-pass membrane protein</topology>
    </subcellularLocation>
</comment>
<dbReference type="EMBL" id="GL996510">
    <property type="protein sequence ID" value="EGV66559.1"/>
    <property type="molecule type" value="Genomic_DNA"/>
</dbReference>
<evidence type="ECO:0000259" key="11">
    <source>
        <dbReference type="Pfam" id="PF01794"/>
    </source>
</evidence>
<accession>G3AWK2</accession>
<dbReference type="CDD" id="cd06186">
    <property type="entry name" value="NOX_Duox_like_FAD_NADP"/>
    <property type="match status" value="1"/>
</dbReference>
<evidence type="ECO:0000256" key="7">
    <source>
        <dbReference type="ARBA" id="ARBA00023002"/>
    </source>
</evidence>
<name>G3AWK2_CANTC</name>
<evidence type="ECO:0000313" key="13">
    <source>
        <dbReference type="Proteomes" id="UP000000707"/>
    </source>
</evidence>
<dbReference type="SFLD" id="SFLDS00052">
    <property type="entry name" value="Ferric_Reductase_Domain"/>
    <property type="match status" value="1"/>
</dbReference>
<dbReference type="GO" id="GO:0000293">
    <property type="term" value="F:ferric-chelate reductase activity"/>
    <property type="evidence" value="ECO:0007669"/>
    <property type="project" value="TreeGrafter"/>
</dbReference>
<dbReference type="PANTHER" id="PTHR11972">
    <property type="entry name" value="NADPH OXIDASE"/>
    <property type="match status" value="1"/>
</dbReference>
<keyword evidence="13" id="KW-1185">Reference proteome</keyword>
<dbReference type="GO" id="GO:0005886">
    <property type="term" value="C:plasma membrane"/>
    <property type="evidence" value="ECO:0007669"/>
    <property type="project" value="TreeGrafter"/>
</dbReference>
<evidence type="ECO:0000256" key="8">
    <source>
        <dbReference type="ARBA" id="ARBA00023065"/>
    </source>
</evidence>
<feature type="transmembrane region" description="Helical" evidence="10">
    <location>
        <begin position="249"/>
        <end position="269"/>
    </location>
</feature>
<dbReference type="Gene3D" id="3.40.50.80">
    <property type="entry name" value="Nucleotide-binding domain of ferredoxin-NADP reductase (FNR) module"/>
    <property type="match status" value="1"/>
</dbReference>
<reference evidence="12 13" key="1">
    <citation type="journal article" date="2011" name="Proc. Natl. Acad. Sci. U.S.A.">
        <title>Comparative genomics of xylose-fermenting fungi for enhanced biofuel production.</title>
        <authorList>
            <person name="Wohlbach D.J."/>
            <person name="Kuo A."/>
            <person name="Sato T.K."/>
            <person name="Potts K.M."/>
            <person name="Salamov A.A."/>
            <person name="LaButti K.M."/>
            <person name="Sun H."/>
            <person name="Clum A."/>
            <person name="Pangilinan J.L."/>
            <person name="Lindquist E.A."/>
            <person name="Lucas S."/>
            <person name="Lapidus A."/>
            <person name="Jin M."/>
            <person name="Gunawan C."/>
            <person name="Balan V."/>
            <person name="Dale B.E."/>
            <person name="Jeffries T.W."/>
            <person name="Zinkel R."/>
            <person name="Barry K.W."/>
            <person name="Grigoriev I.V."/>
            <person name="Gasch A.P."/>
        </authorList>
    </citation>
    <scope>NUCLEOTIDE SEQUENCE [LARGE SCALE GENOMIC DNA]</scope>
    <source>
        <strain evidence="13">ATCC 10573 / BCRC 21748 / CBS 615 / JCM 9827 / NBRC 10315 / NRRL Y-1498 / VKM Y-70</strain>
    </source>
</reference>
<dbReference type="eggNOG" id="KOG0039">
    <property type="taxonomic scope" value="Eukaryota"/>
</dbReference>
<dbReference type="STRING" id="590646.G3AWK2"/>
<keyword evidence="3 10" id="KW-0812">Transmembrane</keyword>
<dbReference type="Pfam" id="PF01794">
    <property type="entry name" value="Ferric_reduct"/>
    <property type="match status" value="1"/>
</dbReference>
<feature type="transmembrane region" description="Helical" evidence="10">
    <location>
        <begin position="223"/>
        <end position="243"/>
    </location>
</feature>
<feature type="transmembrane region" description="Helical" evidence="10">
    <location>
        <begin position="391"/>
        <end position="410"/>
    </location>
</feature>
<feature type="domain" description="Ferric oxidoreductase" evidence="11">
    <location>
        <begin position="127"/>
        <end position="238"/>
    </location>
</feature>
<dbReference type="InterPro" id="IPR050369">
    <property type="entry name" value="RBOH/FRE"/>
</dbReference>
<dbReference type="Proteomes" id="UP000000707">
    <property type="component" value="Unassembled WGS sequence"/>
</dbReference>
<feature type="transmembrane region" description="Helical" evidence="10">
    <location>
        <begin position="33"/>
        <end position="52"/>
    </location>
</feature>
<evidence type="ECO:0000256" key="3">
    <source>
        <dbReference type="ARBA" id="ARBA00022692"/>
    </source>
</evidence>
<evidence type="ECO:0000313" key="12">
    <source>
        <dbReference type="EMBL" id="EGV66559.1"/>
    </source>
</evidence>
<keyword evidence="5" id="KW-0249">Electron transport</keyword>
<keyword evidence="2" id="KW-0285">Flavoprotein</keyword>
<dbReference type="PANTHER" id="PTHR11972:SF178">
    <property type="entry name" value="FERRIC REDUCTASE TRANSMEMBRANE COMPONENT 8-RELATED"/>
    <property type="match status" value="1"/>
</dbReference>
<keyword evidence="6 10" id="KW-1133">Transmembrane helix</keyword>
<feature type="transmembrane region" description="Helical" evidence="10">
    <location>
        <begin position="162"/>
        <end position="181"/>
    </location>
</feature>
<feature type="transmembrane region" description="Helical" evidence="10">
    <location>
        <begin position="85"/>
        <end position="105"/>
    </location>
</feature>
<evidence type="ECO:0000256" key="5">
    <source>
        <dbReference type="ARBA" id="ARBA00022982"/>
    </source>
</evidence>
<proteinExistence type="predicted"/>
<dbReference type="GO" id="GO:0033215">
    <property type="term" value="P:reductive iron assimilation"/>
    <property type="evidence" value="ECO:0007669"/>
    <property type="project" value="TreeGrafter"/>
</dbReference>
<evidence type="ECO:0000256" key="1">
    <source>
        <dbReference type="ARBA" id="ARBA00004141"/>
    </source>
</evidence>
<evidence type="ECO:0000256" key="2">
    <source>
        <dbReference type="ARBA" id="ARBA00022630"/>
    </source>
</evidence>
<dbReference type="HOGENOM" id="CLU_025685_0_0_1"/>
<keyword evidence="8" id="KW-0813">Transport</keyword>
<dbReference type="SFLD" id="SFLDG01168">
    <property type="entry name" value="Ferric_reductase_subgroup_(FRE"/>
    <property type="match status" value="1"/>
</dbReference>
<protein>
    <recommendedName>
        <fullName evidence="11">Ferric oxidoreductase domain-containing protein</fullName>
    </recommendedName>
</protein>
<keyword evidence="4" id="KW-0274">FAD</keyword>
<keyword evidence="9 10" id="KW-0472">Membrane</keyword>
<dbReference type="InterPro" id="IPR013130">
    <property type="entry name" value="Fe3_Rdtase_TM_dom"/>
</dbReference>
<feature type="transmembrane region" description="Helical" evidence="10">
    <location>
        <begin position="196"/>
        <end position="216"/>
    </location>
</feature>
<evidence type="ECO:0000256" key="9">
    <source>
        <dbReference type="ARBA" id="ARBA00023136"/>
    </source>
</evidence>
<dbReference type="InterPro" id="IPR039261">
    <property type="entry name" value="FNR_nucleotide-bd"/>
</dbReference>
<evidence type="ECO:0000256" key="6">
    <source>
        <dbReference type="ARBA" id="ARBA00022989"/>
    </source>
</evidence>
<dbReference type="KEGG" id="cten:18245418"/>